<keyword evidence="1" id="KW-1133">Transmembrane helix</keyword>
<keyword evidence="1" id="KW-0812">Transmembrane</keyword>
<evidence type="ECO:0000313" key="3">
    <source>
        <dbReference type="Proteomes" id="UP001464378"/>
    </source>
</evidence>
<accession>A0ABV1EB46</accession>
<proteinExistence type="predicted"/>
<sequence>MKKLVMGGACVVWGVLLTVLMEAGEIAGTGIWAAAMALLLISAGLLLEILGLREH</sequence>
<evidence type="ECO:0000256" key="1">
    <source>
        <dbReference type="SAM" id="Phobius"/>
    </source>
</evidence>
<comment type="caution">
    <text evidence="2">The sequence shown here is derived from an EMBL/GenBank/DDBJ whole genome shotgun (WGS) entry which is preliminary data.</text>
</comment>
<dbReference type="Proteomes" id="UP001464378">
    <property type="component" value="Unassembled WGS sequence"/>
</dbReference>
<dbReference type="EMBL" id="JBBMFK010000026">
    <property type="protein sequence ID" value="MEQ2444511.1"/>
    <property type="molecule type" value="Genomic_DNA"/>
</dbReference>
<feature type="transmembrane region" description="Helical" evidence="1">
    <location>
        <begin position="31"/>
        <end position="52"/>
    </location>
</feature>
<keyword evidence="1" id="KW-0472">Membrane</keyword>
<evidence type="ECO:0000313" key="2">
    <source>
        <dbReference type="EMBL" id="MEQ2444511.1"/>
    </source>
</evidence>
<protein>
    <submittedName>
        <fullName evidence="2">Uncharacterized protein</fullName>
    </submittedName>
</protein>
<name>A0ABV1EB46_9FIRM</name>
<organism evidence="2 3">
    <name type="scientific">Pseudoflavonifractor intestinihominis</name>
    <dbReference type="NCBI Taxonomy" id="3133171"/>
    <lineage>
        <taxon>Bacteria</taxon>
        <taxon>Bacillati</taxon>
        <taxon>Bacillota</taxon>
        <taxon>Clostridia</taxon>
        <taxon>Eubacteriales</taxon>
        <taxon>Oscillospiraceae</taxon>
        <taxon>Pseudoflavonifractor</taxon>
    </lineage>
</organism>
<dbReference type="RefSeq" id="WP_294521118.1">
    <property type="nucleotide sequence ID" value="NZ_JBBMFK010000026.1"/>
</dbReference>
<reference evidence="2 3" key="1">
    <citation type="submission" date="2024-03" db="EMBL/GenBank/DDBJ databases">
        <title>Human intestinal bacterial collection.</title>
        <authorList>
            <person name="Pauvert C."/>
            <person name="Hitch T.C.A."/>
            <person name="Clavel T."/>
        </authorList>
    </citation>
    <scope>NUCLEOTIDE SEQUENCE [LARGE SCALE GENOMIC DNA]</scope>
    <source>
        <strain evidence="2 3">CLA-AP-H29</strain>
    </source>
</reference>
<keyword evidence="3" id="KW-1185">Reference proteome</keyword>
<gene>
    <name evidence="2" type="ORF">WMO64_13675</name>
</gene>